<dbReference type="Gene3D" id="2.60.120.200">
    <property type="match status" value="1"/>
</dbReference>
<dbReference type="Pfam" id="PF00139">
    <property type="entry name" value="Lectin_legB"/>
    <property type="match status" value="1"/>
</dbReference>
<protein>
    <recommendedName>
        <fullName evidence="4">Legume lectin domain-containing protein</fullName>
    </recommendedName>
</protein>
<feature type="region of interest" description="Disordered" evidence="3">
    <location>
        <begin position="126"/>
        <end position="150"/>
    </location>
</feature>
<dbReference type="GO" id="GO:0030246">
    <property type="term" value="F:carbohydrate binding"/>
    <property type="evidence" value="ECO:0007669"/>
    <property type="project" value="UniProtKB-KW"/>
</dbReference>
<reference evidence="5 6" key="1">
    <citation type="journal article" date="2020" name="Mol. Biol. Evol.">
        <title>Distinct Expression and Methylation Patterns for Genes with Different Fates following a Single Whole-Genome Duplication in Flowering Plants.</title>
        <authorList>
            <person name="Shi T."/>
            <person name="Rahmani R.S."/>
            <person name="Gugger P.F."/>
            <person name="Wang M."/>
            <person name="Li H."/>
            <person name="Zhang Y."/>
            <person name="Li Z."/>
            <person name="Wang Q."/>
            <person name="Van de Peer Y."/>
            <person name="Marchal K."/>
            <person name="Chen J."/>
        </authorList>
    </citation>
    <scope>NUCLEOTIDE SEQUENCE [LARGE SCALE GENOMIC DNA]</scope>
    <source>
        <tissue evidence="5">Leaf</tissue>
    </source>
</reference>
<comment type="similarity">
    <text evidence="1">Belongs to the leguminous lectin family.</text>
</comment>
<sequence>MDKNQLYSGVFSFSTSFVFGIILQCKYSDISGNGMAFVIVPSRGLPGSLPIQSLDLFNYSNNGNSSSHVVVVELDTLENIEFADINNNHVGIDVNNLTHVVFAPASFFTDKNGGRKNLTSKVGQYCDSGGSNGSSDGSVVLQRKRERGRE</sequence>
<dbReference type="PANTHER" id="PTHR32401:SF50">
    <property type="entry name" value="OS07G0133000 PROTEIN"/>
    <property type="match status" value="1"/>
</dbReference>
<dbReference type="InterPro" id="IPR050258">
    <property type="entry name" value="Leguminous_Lectin"/>
</dbReference>
<keyword evidence="6" id="KW-1185">Reference proteome</keyword>
<dbReference type="PANTHER" id="PTHR32401">
    <property type="entry name" value="CONCANAVALIN A-LIKE LECTIN FAMILY PROTEIN"/>
    <property type="match status" value="1"/>
</dbReference>
<name>A0A822XV38_NELNU</name>
<evidence type="ECO:0000256" key="1">
    <source>
        <dbReference type="ARBA" id="ARBA00007606"/>
    </source>
</evidence>
<evidence type="ECO:0000256" key="3">
    <source>
        <dbReference type="SAM" id="MobiDB-lite"/>
    </source>
</evidence>
<dbReference type="InterPro" id="IPR001220">
    <property type="entry name" value="Legume_lectin_dom"/>
</dbReference>
<evidence type="ECO:0000313" key="5">
    <source>
        <dbReference type="EMBL" id="DAD22806.1"/>
    </source>
</evidence>
<dbReference type="AlphaFoldDB" id="A0A822XV38"/>
<feature type="compositionally biased region" description="Low complexity" evidence="3">
    <location>
        <begin position="127"/>
        <end position="138"/>
    </location>
</feature>
<dbReference type="EMBL" id="DUZY01000001">
    <property type="protein sequence ID" value="DAD22806.1"/>
    <property type="molecule type" value="Genomic_DNA"/>
</dbReference>
<gene>
    <name evidence="5" type="ORF">HUJ06_024269</name>
</gene>
<organism evidence="5 6">
    <name type="scientific">Nelumbo nucifera</name>
    <name type="common">Sacred lotus</name>
    <dbReference type="NCBI Taxonomy" id="4432"/>
    <lineage>
        <taxon>Eukaryota</taxon>
        <taxon>Viridiplantae</taxon>
        <taxon>Streptophyta</taxon>
        <taxon>Embryophyta</taxon>
        <taxon>Tracheophyta</taxon>
        <taxon>Spermatophyta</taxon>
        <taxon>Magnoliopsida</taxon>
        <taxon>Proteales</taxon>
        <taxon>Nelumbonaceae</taxon>
        <taxon>Nelumbo</taxon>
    </lineage>
</organism>
<dbReference type="InterPro" id="IPR013320">
    <property type="entry name" value="ConA-like_dom_sf"/>
</dbReference>
<dbReference type="SUPFAM" id="SSF49899">
    <property type="entry name" value="Concanavalin A-like lectins/glucanases"/>
    <property type="match status" value="1"/>
</dbReference>
<evidence type="ECO:0000259" key="4">
    <source>
        <dbReference type="Pfam" id="PF00139"/>
    </source>
</evidence>
<proteinExistence type="inferred from homology"/>
<keyword evidence="2" id="KW-0430">Lectin</keyword>
<accession>A0A822XV38</accession>
<evidence type="ECO:0000313" key="6">
    <source>
        <dbReference type="Proteomes" id="UP000607653"/>
    </source>
</evidence>
<feature type="domain" description="Legume lectin" evidence="4">
    <location>
        <begin position="10"/>
        <end position="107"/>
    </location>
</feature>
<comment type="caution">
    <text evidence="5">The sequence shown here is derived from an EMBL/GenBank/DDBJ whole genome shotgun (WGS) entry which is preliminary data.</text>
</comment>
<evidence type="ECO:0000256" key="2">
    <source>
        <dbReference type="ARBA" id="ARBA00022734"/>
    </source>
</evidence>
<dbReference type="Proteomes" id="UP000607653">
    <property type="component" value="Unassembled WGS sequence"/>
</dbReference>